<name>A0ABR3JEQ1_9AGAR</name>
<keyword evidence="5" id="KW-1185">Reference proteome</keyword>
<proteinExistence type="inferred from homology"/>
<evidence type="ECO:0000256" key="2">
    <source>
        <dbReference type="ARBA" id="ARBA00022679"/>
    </source>
</evidence>
<dbReference type="Pfam" id="PF03982">
    <property type="entry name" value="DAGAT"/>
    <property type="match status" value="1"/>
</dbReference>
<accession>A0ABR3JEQ1</accession>
<protein>
    <submittedName>
        <fullName evidence="4">Uncharacterized protein</fullName>
    </submittedName>
</protein>
<comment type="similarity">
    <text evidence="1">Belongs to the diacylglycerol acyltransferase family.</text>
</comment>
<reference evidence="5" key="1">
    <citation type="submission" date="2024-06" db="EMBL/GenBank/DDBJ databases">
        <title>Multi-omics analyses provide insights into the biosynthesis of the anticancer antibiotic pleurotin in Hohenbuehelia grisea.</title>
        <authorList>
            <person name="Weaver J.A."/>
            <person name="Alberti F."/>
        </authorList>
    </citation>
    <scope>NUCLEOTIDE SEQUENCE [LARGE SCALE GENOMIC DNA]</scope>
    <source>
        <strain evidence="5">T-177</strain>
    </source>
</reference>
<evidence type="ECO:0000313" key="5">
    <source>
        <dbReference type="Proteomes" id="UP001556367"/>
    </source>
</evidence>
<dbReference type="InterPro" id="IPR007130">
    <property type="entry name" value="DAGAT"/>
</dbReference>
<sequence length="57" mass="6691">MPAIAVGNPIPVEQCDHPDITEVMRIQKMYIDELTRIWDTYKDDFAKARTRELNIID</sequence>
<evidence type="ECO:0000256" key="3">
    <source>
        <dbReference type="ARBA" id="ARBA00023315"/>
    </source>
</evidence>
<dbReference type="Proteomes" id="UP001556367">
    <property type="component" value="Unassembled WGS sequence"/>
</dbReference>
<keyword evidence="3" id="KW-0012">Acyltransferase</keyword>
<dbReference type="EMBL" id="JASNQZ010000008">
    <property type="protein sequence ID" value="KAL0953893.1"/>
    <property type="molecule type" value="Genomic_DNA"/>
</dbReference>
<gene>
    <name evidence="4" type="ORF">HGRIS_005064</name>
</gene>
<evidence type="ECO:0000256" key="1">
    <source>
        <dbReference type="ARBA" id="ARBA00005420"/>
    </source>
</evidence>
<evidence type="ECO:0000313" key="4">
    <source>
        <dbReference type="EMBL" id="KAL0953893.1"/>
    </source>
</evidence>
<organism evidence="4 5">
    <name type="scientific">Hohenbuehelia grisea</name>
    <dbReference type="NCBI Taxonomy" id="104357"/>
    <lineage>
        <taxon>Eukaryota</taxon>
        <taxon>Fungi</taxon>
        <taxon>Dikarya</taxon>
        <taxon>Basidiomycota</taxon>
        <taxon>Agaricomycotina</taxon>
        <taxon>Agaricomycetes</taxon>
        <taxon>Agaricomycetidae</taxon>
        <taxon>Agaricales</taxon>
        <taxon>Pleurotineae</taxon>
        <taxon>Pleurotaceae</taxon>
        <taxon>Hohenbuehelia</taxon>
    </lineage>
</organism>
<comment type="caution">
    <text evidence="4">The sequence shown here is derived from an EMBL/GenBank/DDBJ whole genome shotgun (WGS) entry which is preliminary data.</text>
</comment>
<keyword evidence="2" id="KW-0808">Transferase</keyword>